<sequence length="135" mass="14558">MLLDEESSGNENRHLLAILHSLECGTHGDLRLAVSNVAADDAVHRVRLLHVGFYFLNSPELIWGFDESKGVFEFTLPRGVRGKSKARCASSGCIESDQLAGDLANGFPGSPFGFLPVCATHVVDGRRFTADVASD</sequence>
<accession>A0A1J5PSQ4</accession>
<protein>
    <submittedName>
        <fullName evidence="1">Uncharacterized protein</fullName>
    </submittedName>
</protein>
<name>A0A1J5PSQ4_9ZZZZ</name>
<gene>
    <name evidence="1" type="ORF">GALL_438360</name>
</gene>
<proteinExistence type="predicted"/>
<dbReference type="EMBL" id="MLJW01002484">
    <property type="protein sequence ID" value="OIQ74513.1"/>
    <property type="molecule type" value="Genomic_DNA"/>
</dbReference>
<dbReference type="AlphaFoldDB" id="A0A1J5PSQ4"/>
<organism evidence="1">
    <name type="scientific">mine drainage metagenome</name>
    <dbReference type="NCBI Taxonomy" id="410659"/>
    <lineage>
        <taxon>unclassified sequences</taxon>
        <taxon>metagenomes</taxon>
        <taxon>ecological metagenomes</taxon>
    </lineage>
</organism>
<reference evidence="1" key="1">
    <citation type="submission" date="2016-10" db="EMBL/GenBank/DDBJ databases">
        <title>Sequence of Gallionella enrichment culture.</title>
        <authorList>
            <person name="Poehlein A."/>
            <person name="Muehling M."/>
            <person name="Daniel R."/>
        </authorList>
    </citation>
    <scope>NUCLEOTIDE SEQUENCE</scope>
</reference>
<comment type="caution">
    <text evidence="1">The sequence shown here is derived from an EMBL/GenBank/DDBJ whole genome shotgun (WGS) entry which is preliminary data.</text>
</comment>
<evidence type="ECO:0000313" key="1">
    <source>
        <dbReference type="EMBL" id="OIQ74513.1"/>
    </source>
</evidence>